<accession>A0AAV4MMR4</accession>
<dbReference type="AlphaFoldDB" id="A0AAV4MMR4"/>
<gene>
    <name evidence="1" type="ORF">CDAR_34471</name>
</gene>
<evidence type="ECO:0000313" key="1">
    <source>
        <dbReference type="EMBL" id="GIX72059.1"/>
    </source>
</evidence>
<sequence>MVKCDNQDYGICPPPCFRVTSAGNSASIPWLQGPRKQVCARYQHLLPQGSLLLGHTPAIDIFITAINPQQRCLKYSMRISLLMS</sequence>
<dbReference type="Proteomes" id="UP001054837">
    <property type="component" value="Unassembled WGS sequence"/>
</dbReference>
<name>A0AAV4MMR4_9ARAC</name>
<comment type="caution">
    <text evidence="1">The sequence shown here is derived from an EMBL/GenBank/DDBJ whole genome shotgun (WGS) entry which is preliminary data.</text>
</comment>
<keyword evidence="2" id="KW-1185">Reference proteome</keyword>
<protein>
    <submittedName>
        <fullName evidence="1">Uncharacterized protein</fullName>
    </submittedName>
</protein>
<dbReference type="EMBL" id="BPLQ01000492">
    <property type="protein sequence ID" value="GIX72059.1"/>
    <property type="molecule type" value="Genomic_DNA"/>
</dbReference>
<evidence type="ECO:0000313" key="2">
    <source>
        <dbReference type="Proteomes" id="UP001054837"/>
    </source>
</evidence>
<organism evidence="1 2">
    <name type="scientific">Caerostris darwini</name>
    <dbReference type="NCBI Taxonomy" id="1538125"/>
    <lineage>
        <taxon>Eukaryota</taxon>
        <taxon>Metazoa</taxon>
        <taxon>Ecdysozoa</taxon>
        <taxon>Arthropoda</taxon>
        <taxon>Chelicerata</taxon>
        <taxon>Arachnida</taxon>
        <taxon>Araneae</taxon>
        <taxon>Araneomorphae</taxon>
        <taxon>Entelegynae</taxon>
        <taxon>Araneoidea</taxon>
        <taxon>Araneidae</taxon>
        <taxon>Caerostris</taxon>
    </lineage>
</organism>
<reference evidence="1 2" key="1">
    <citation type="submission" date="2021-06" db="EMBL/GenBank/DDBJ databases">
        <title>Caerostris darwini draft genome.</title>
        <authorList>
            <person name="Kono N."/>
            <person name="Arakawa K."/>
        </authorList>
    </citation>
    <scope>NUCLEOTIDE SEQUENCE [LARGE SCALE GENOMIC DNA]</scope>
</reference>
<proteinExistence type="predicted"/>